<sequence length="524" mass="58842">MTLFLLWLSRELTAVSLSQPPSLVLELLLCACAPAHPPPSPVKGLNPYAFFSCTKPSTNIPFTVLFQLNQTALIESNCSNQLEGGRKRPQFKSQPLPLTSLIPHPNLEHHQPFYSPCLFSILAILVDIRSYLFTRYDIHPVLVVSSITLALSSRRLIQISSDSIVTPKETGWLVKYWIDQLTREKADYVSSLEPTPYNLLPYEAKVSIALRRIEEQRALQLKYRISFNNLVRTHAETRRQRYLKRTTPFLTSANSGSINATSIPSANPSRLVPNYSIQDNTPSTHGDPDANKDFLDYDLDNPSSQVSSQHPHVPVNGTASLTNNNAAQVQAATNTTSNLAARVKAMTLPQIQRVDPLKETASAMDIDKLPPSLGATPSFPKPLKEDDLVIITHKEPLSDEISLLSKEDQIRVLVKNHVAIHARFLQAQKDDNETDLKALLFKAQENQKSLQKLIPNPEIELYVKGWNPWVAKRTLFPPQTKRKREGKSKSLAYKRMKYDNQDTWAEVADIASAVRSLYKATKRG</sequence>
<gene>
    <name evidence="3" type="ORF">PCASD_20840</name>
</gene>
<feature type="compositionally biased region" description="Polar residues" evidence="1">
    <location>
        <begin position="301"/>
        <end position="310"/>
    </location>
</feature>
<evidence type="ECO:0000313" key="3">
    <source>
        <dbReference type="EMBL" id="PLW30489.1"/>
    </source>
</evidence>
<dbReference type="AlphaFoldDB" id="A0A2N5TYC3"/>
<feature type="region of interest" description="Disordered" evidence="1">
    <location>
        <begin position="254"/>
        <end position="312"/>
    </location>
</feature>
<evidence type="ECO:0000313" key="4">
    <source>
        <dbReference type="Proteomes" id="UP000235392"/>
    </source>
</evidence>
<proteinExistence type="predicted"/>
<keyword evidence="2" id="KW-0732">Signal</keyword>
<feature type="signal peptide" evidence="2">
    <location>
        <begin position="1"/>
        <end position="18"/>
    </location>
</feature>
<feature type="compositionally biased region" description="Polar residues" evidence="1">
    <location>
        <begin position="275"/>
        <end position="284"/>
    </location>
</feature>
<feature type="compositionally biased region" description="Basic and acidic residues" evidence="1">
    <location>
        <begin position="286"/>
        <end position="295"/>
    </location>
</feature>
<protein>
    <submittedName>
        <fullName evidence="3">Uncharacterized protein</fullName>
    </submittedName>
</protein>
<feature type="chain" id="PRO_5014665915" evidence="2">
    <location>
        <begin position="19"/>
        <end position="524"/>
    </location>
</feature>
<dbReference type="Proteomes" id="UP000235392">
    <property type="component" value="Unassembled WGS sequence"/>
</dbReference>
<accession>A0A2N5TYC3</accession>
<organism evidence="3 4">
    <name type="scientific">Puccinia coronata f. sp. avenae</name>
    <dbReference type="NCBI Taxonomy" id="200324"/>
    <lineage>
        <taxon>Eukaryota</taxon>
        <taxon>Fungi</taxon>
        <taxon>Dikarya</taxon>
        <taxon>Basidiomycota</taxon>
        <taxon>Pucciniomycotina</taxon>
        <taxon>Pucciniomycetes</taxon>
        <taxon>Pucciniales</taxon>
        <taxon>Pucciniaceae</taxon>
        <taxon>Puccinia</taxon>
    </lineage>
</organism>
<reference evidence="3 4" key="1">
    <citation type="submission" date="2017-11" db="EMBL/GenBank/DDBJ databases">
        <title>De novo assembly and phasing of dikaryotic genomes from two isolates of Puccinia coronata f. sp. avenae, the causal agent of oat crown rust.</title>
        <authorList>
            <person name="Miller M.E."/>
            <person name="Zhang Y."/>
            <person name="Omidvar V."/>
            <person name="Sperschneider J."/>
            <person name="Schwessinger B."/>
            <person name="Raley C."/>
            <person name="Palmer J.M."/>
            <person name="Garnica D."/>
            <person name="Upadhyaya N."/>
            <person name="Rathjen J."/>
            <person name="Taylor J.M."/>
            <person name="Park R.F."/>
            <person name="Dodds P.N."/>
            <person name="Hirsch C.D."/>
            <person name="Kianian S.F."/>
            <person name="Figueroa M."/>
        </authorList>
    </citation>
    <scope>NUCLEOTIDE SEQUENCE [LARGE SCALE GENOMIC DNA]</scope>
    <source>
        <strain evidence="3">12SD80</strain>
    </source>
</reference>
<dbReference type="EMBL" id="PGCI01000297">
    <property type="protein sequence ID" value="PLW30489.1"/>
    <property type="molecule type" value="Genomic_DNA"/>
</dbReference>
<comment type="caution">
    <text evidence="3">The sequence shown here is derived from an EMBL/GenBank/DDBJ whole genome shotgun (WGS) entry which is preliminary data.</text>
</comment>
<feature type="compositionally biased region" description="Polar residues" evidence="1">
    <location>
        <begin position="254"/>
        <end position="268"/>
    </location>
</feature>
<evidence type="ECO:0000256" key="2">
    <source>
        <dbReference type="SAM" id="SignalP"/>
    </source>
</evidence>
<name>A0A2N5TYC3_9BASI</name>
<evidence type="ECO:0000256" key="1">
    <source>
        <dbReference type="SAM" id="MobiDB-lite"/>
    </source>
</evidence>